<evidence type="ECO:0000256" key="1">
    <source>
        <dbReference type="SAM" id="Phobius"/>
    </source>
</evidence>
<dbReference type="AlphaFoldDB" id="A0A009I2V5"/>
<feature type="transmembrane region" description="Helical" evidence="1">
    <location>
        <begin position="15"/>
        <end position="34"/>
    </location>
</feature>
<accession>A0A009I2V5</accession>
<keyword evidence="1" id="KW-0812">Transmembrane</keyword>
<gene>
    <name evidence="2" type="ORF">J512_2706</name>
</gene>
<keyword evidence="1" id="KW-0472">Membrane</keyword>
<dbReference type="EMBL" id="JEWH01000037">
    <property type="protein sequence ID" value="EXB04871.1"/>
    <property type="molecule type" value="Genomic_DNA"/>
</dbReference>
<organism evidence="2 3">
    <name type="scientific">Acinetobacter baumannii (strain 1295743)</name>
    <dbReference type="NCBI Taxonomy" id="1310613"/>
    <lineage>
        <taxon>Bacteria</taxon>
        <taxon>Pseudomonadati</taxon>
        <taxon>Pseudomonadota</taxon>
        <taxon>Gammaproteobacteria</taxon>
        <taxon>Moraxellales</taxon>
        <taxon>Moraxellaceae</taxon>
        <taxon>Acinetobacter</taxon>
        <taxon>Acinetobacter calcoaceticus/baumannii complex</taxon>
    </lineage>
</organism>
<sequence length="40" mass="4820">MINTIFSIDIYEKALYRKIFIVKFVLNIILLIYLEKLNSL</sequence>
<proteinExistence type="predicted"/>
<dbReference type="PATRIC" id="fig|1310613.3.peg.2608"/>
<protein>
    <submittedName>
        <fullName evidence="2">Uncharacterized protein</fullName>
    </submittedName>
</protein>
<evidence type="ECO:0000313" key="3">
    <source>
        <dbReference type="Proteomes" id="UP000020595"/>
    </source>
</evidence>
<reference evidence="2 3" key="1">
    <citation type="submission" date="2014-02" db="EMBL/GenBank/DDBJ databases">
        <title>Comparative genomics and transcriptomics to identify genetic mechanisms underlying the emergence of carbapenem resistant Acinetobacter baumannii (CRAb).</title>
        <authorList>
            <person name="Harris A.D."/>
            <person name="Johnson K.J."/>
            <person name="George J."/>
            <person name="Shefchek K."/>
            <person name="Daugherty S.C."/>
            <person name="Parankush S."/>
            <person name="Sadzewicz L."/>
            <person name="Tallon L."/>
            <person name="Sengamalay N."/>
            <person name="Hazen T.H."/>
            <person name="Rasko D.A."/>
        </authorList>
    </citation>
    <scope>NUCLEOTIDE SEQUENCE [LARGE SCALE GENOMIC DNA]</scope>
    <source>
        <strain evidence="2 3">1295743</strain>
    </source>
</reference>
<comment type="caution">
    <text evidence="2">The sequence shown here is derived from an EMBL/GenBank/DDBJ whole genome shotgun (WGS) entry which is preliminary data.</text>
</comment>
<dbReference type="Proteomes" id="UP000020595">
    <property type="component" value="Unassembled WGS sequence"/>
</dbReference>
<keyword evidence="1" id="KW-1133">Transmembrane helix</keyword>
<evidence type="ECO:0000313" key="2">
    <source>
        <dbReference type="EMBL" id="EXB04871.1"/>
    </source>
</evidence>
<name>A0A009I2V5_ACIB9</name>